<accession>A0ABX2EKM9</accession>
<evidence type="ECO:0000313" key="1">
    <source>
        <dbReference type="EMBL" id="NRF69151.1"/>
    </source>
</evidence>
<protein>
    <recommendedName>
        <fullName evidence="3">DUF3726 domain-containing protein</fullName>
    </recommendedName>
</protein>
<proteinExistence type="predicted"/>
<keyword evidence="2" id="KW-1185">Reference proteome</keyword>
<dbReference type="RefSeq" id="WP_173125508.1">
    <property type="nucleotide sequence ID" value="NZ_JABRWJ010000005.1"/>
</dbReference>
<dbReference type="Proteomes" id="UP000737171">
    <property type="component" value="Unassembled WGS sequence"/>
</dbReference>
<comment type="caution">
    <text evidence="1">The sequence shown here is derived from an EMBL/GenBank/DDBJ whole genome shotgun (WGS) entry which is preliminary data.</text>
</comment>
<dbReference type="EMBL" id="JABRWJ010000005">
    <property type="protein sequence ID" value="NRF69151.1"/>
    <property type="molecule type" value="Genomic_DNA"/>
</dbReference>
<evidence type="ECO:0000313" key="2">
    <source>
        <dbReference type="Proteomes" id="UP000737171"/>
    </source>
</evidence>
<reference evidence="1 2" key="1">
    <citation type="submission" date="2020-05" db="EMBL/GenBank/DDBJ databases">
        <title>Aquincola sp. isolate from soil.</title>
        <authorList>
            <person name="Han J."/>
            <person name="Kim D.-U."/>
        </authorList>
    </citation>
    <scope>NUCLEOTIDE SEQUENCE [LARGE SCALE GENOMIC DNA]</scope>
    <source>
        <strain evidence="1 2">S2</strain>
    </source>
</reference>
<organism evidence="1 2">
    <name type="scientific">Pseudaquabacterium terrae</name>
    <dbReference type="NCBI Taxonomy" id="2732868"/>
    <lineage>
        <taxon>Bacteria</taxon>
        <taxon>Pseudomonadati</taxon>
        <taxon>Pseudomonadota</taxon>
        <taxon>Betaproteobacteria</taxon>
        <taxon>Burkholderiales</taxon>
        <taxon>Sphaerotilaceae</taxon>
        <taxon>Pseudaquabacterium</taxon>
    </lineage>
</organism>
<sequence>MSRWRREWRTLGLGSDALVGSANAEFTVLARPGMPGAWTEDELLAALQAALAPRPSLAGLRVAVAPELCRHWVHQPAGGLRSFGELRQTAEIRCGRLFGTGATDGWSVVADWGLDRPFVCAALPVTLVNALRHAGRVLKVPLRIESAVLIALARLGVLLDRPGWLVWHTPSSIVLARGDGQRLTALRCARHGLPRDDERLRERLMAELRHERLTLGLADDEPVLLPSCDDAARSAWARALWPAAGPGAASDAAWACTAASG</sequence>
<evidence type="ECO:0008006" key="3">
    <source>
        <dbReference type="Google" id="ProtNLM"/>
    </source>
</evidence>
<gene>
    <name evidence="1" type="ORF">HLB44_19325</name>
</gene>
<name>A0ABX2EKM9_9BURK</name>